<dbReference type="EMBL" id="MU863624">
    <property type="protein sequence ID" value="KAK4106591.1"/>
    <property type="molecule type" value="Genomic_DNA"/>
</dbReference>
<accession>A0AAN6QFR8</accession>
<feature type="compositionally biased region" description="Basic and acidic residues" evidence="1">
    <location>
        <begin position="25"/>
        <end position="45"/>
    </location>
</feature>
<dbReference type="Proteomes" id="UP001305647">
    <property type="component" value="Unassembled WGS sequence"/>
</dbReference>
<feature type="compositionally biased region" description="Polar residues" evidence="1">
    <location>
        <begin position="9"/>
        <end position="22"/>
    </location>
</feature>
<organism evidence="2 3">
    <name type="scientific">Parathielavia hyrcaniae</name>
    <dbReference type="NCBI Taxonomy" id="113614"/>
    <lineage>
        <taxon>Eukaryota</taxon>
        <taxon>Fungi</taxon>
        <taxon>Dikarya</taxon>
        <taxon>Ascomycota</taxon>
        <taxon>Pezizomycotina</taxon>
        <taxon>Sordariomycetes</taxon>
        <taxon>Sordariomycetidae</taxon>
        <taxon>Sordariales</taxon>
        <taxon>Chaetomiaceae</taxon>
        <taxon>Parathielavia</taxon>
    </lineage>
</organism>
<evidence type="ECO:0000313" key="3">
    <source>
        <dbReference type="Proteomes" id="UP001305647"/>
    </source>
</evidence>
<evidence type="ECO:0000256" key="1">
    <source>
        <dbReference type="SAM" id="MobiDB-lite"/>
    </source>
</evidence>
<proteinExistence type="predicted"/>
<protein>
    <submittedName>
        <fullName evidence="2">Uncharacterized protein</fullName>
    </submittedName>
</protein>
<feature type="region of interest" description="Disordered" evidence="1">
    <location>
        <begin position="1"/>
        <end position="51"/>
    </location>
</feature>
<name>A0AAN6QFR8_9PEZI</name>
<dbReference type="AlphaFoldDB" id="A0AAN6QFR8"/>
<keyword evidence="3" id="KW-1185">Reference proteome</keyword>
<sequence>MVTPGIFSRTYSAHRSPFTSPTVGHDMHQDRHAQAPQPRPEDPRPSRFATTTARASLPSLISAALTGRMSCISLHNMSAPTLYSTYECPCRTTLLYPVSVRHSGLANAWVRGASTILVTNSQPTVAYPCGLMCSVYHVTDRQWW</sequence>
<comment type="caution">
    <text evidence="2">The sequence shown here is derived from an EMBL/GenBank/DDBJ whole genome shotgun (WGS) entry which is preliminary data.</text>
</comment>
<gene>
    <name evidence="2" type="ORF">N658DRAFT_24636</name>
</gene>
<reference evidence="2" key="2">
    <citation type="submission" date="2023-05" db="EMBL/GenBank/DDBJ databases">
        <authorList>
            <consortium name="Lawrence Berkeley National Laboratory"/>
            <person name="Steindorff A."/>
            <person name="Hensen N."/>
            <person name="Bonometti L."/>
            <person name="Westerberg I."/>
            <person name="Brannstrom I.O."/>
            <person name="Guillou S."/>
            <person name="Cros-Aarteil S."/>
            <person name="Calhoun S."/>
            <person name="Haridas S."/>
            <person name="Kuo A."/>
            <person name="Mondo S."/>
            <person name="Pangilinan J."/>
            <person name="Riley R."/>
            <person name="Labutti K."/>
            <person name="Andreopoulos B."/>
            <person name="Lipzen A."/>
            <person name="Chen C."/>
            <person name="Yanf M."/>
            <person name="Daum C."/>
            <person name="Ng V."/>
            <person name="Clum A."/>
            <person name="Ohm R."/>
            <person name="Martin F."/>
            <person name="Silar P."/>
            <person name="Natvig D."/>
            <person name="Lalanne C."/>
            <person name="Gautier V."/>
            <person name="Ament-Velasquez S.L."/>
            <person name="Kruys A."/>
            <person name="Hutchinson M.I."/>
            <person name="Powell A.J."/>
            <person name="Barry K."/>
            <person name="Miller A.N."/>
            <person name="Grigoriev I.V."/>
            <person name="Debuchy R."/>
            <person name="Gladieux P."/>
            <person name="Thoren M.H."/>
            <person name="Johannesson H."/>
        </authorList>
    </citation>
    <scope>NUCLEOTIDE SEQUENCE</scope>
    <source>
        <strain evidence="2">CBS 757.83</strain>
    </source>
</reference>
<evidence type="ECO:0000313" key="2">
    <source>
        <dbReference type="EMBL" id="KAK4106591.1"/>
    </source>
</evidence>
<reference evidence="2" key="1">
    <citation type="journal article" date="2023" name="Mol. Phylogenet. Evol.">
        <title>Genome-scale phylogeny and comparative genomics of the fungal order Sordariales.</title>
        <authorList>
            <person name="Hensen N."/>
            <person name="Bonometti L."/>
            <person name="Westerberg I."/>
            <person name="Brannstrom I.O."/>
            <person name="Guillou S."/>
            <person name="Cros-Aarteil S."/>
            <person name="Calhoun S."/>
            <person name="Haridas S."/>
            <person name="Kuo A."/>
            <person name="Mondo S."/>
            <person name="Pangilinan J."/>
            <person name="Riley R."/>
            <person name="LaButti K."/>
            <person name="Andreopoulos B."/>
            <person name="Lipzen A."/>
            <person name="Chen C."/>
            <person name="Yan M."/>
            <person name="Daum C."/>
            <person name="Ng V."/>
            <person name="Clum A."/>
            <person name="Steindorff A."/>
            <person name="Ohm R.A."/>
            <person name="Martin F."/>
            <person name="Silar P."/>
            <person name="Natvig D.O."/>
            <person name="Lalanne C."/>
            <person name="Gautier V."/>
            <person name="Ament-Velasquez S.L."/>
            <person name="Kruys A."/>
            <person name="Hutchinson M.I."/>
            <person name="Powell A.J."/>
            <person name="Barry K."/>
            <person name="Miller A.N."/>
            <person name="Grigoriev I.V."/>
            <person name="Debuchy R."/>
            <person name="Gladieux P."/>
            <person name="Hiltunen Thoren M."/>
            <person name="Johannesson H."/>
        </authorList>
    </citation>
    <scope>NUCLEOTIDE SEQUENCE</scope>
    <source>
        <strain evidence="2">CBS 757.83</strain>
    </source>
</reference>